<dbReference type="FunFam" id="3.30.420.10:FF:000054">
    <property type="entry name" value="Werner Syndrome-like exonuclease"/>
    <property type="match status" value="1"/>
</dbReference>
<evidence type="ECO:0000259" key="3">
    <source>
        <dbReference type="SMART" id="SM00474"/>
    </source>
</evidence>
<dbReference type="Gene3D" id="3.30.420.10">
    <property type="entry name" value="Ribonuclease H-like superfamily/Ribonuclease H"/>
    <property type="match status" value="1"/>
</dbReference>
<dbReference type="InterPro" id="IPR012337">
    <property type="entry name" value="RNaseH-like_sf"/>
</dbReference>
<dbReference type="GO" id="GO:0003676">
    <property type="term" value="F:nucleic acid binding"/>
    <property type="evidence" value="ECO:0007669"/>
    <property type="project" value="InterPro"/>
</dbReference>
<dbReference type="GO" id="GO:0005634">
    <property type="term" value="C:nucleus"/>
    <property type="evidence" value="ECO:0007669"/>
    <property type="project" value="TreeGrafter"/>
</dbReference>
<gene>
    <name evidence="4" type="ORF">MKW94_016021</name>
</gene>
<dbReference type="SUPFAM" id="SSF53098">
    <property type="entry name" value="Ribonuclease H-like"/>
    <property type="match status" value="1"/>
</dbReference>
<dbReference type="EMBL" id="JAJJMA010224403">
    <property type="protein sequence ID" value="MCL7041508.1"/>
    <property type="molecule type" value="Genomic_DNA"/>
</dbReference>
<feature type="domain" description="3'-5' exonuclease" evidence="3">
    <location>
        <begin position="57"/>
        <end position="240"/>
    </location>
</feature>
<dbReference type="CDD" id="cd06141">
    <property type="entry name" value="WRN_exo"/>
    <property type="match status" value="1"/>
</dbReference>
<dbReference type="GO" id="GO:0005737">
    <property type="term" value="C:cytoplasm"/>
    <property type="evidence" value="ECO:0007669"/>
    <property type="project" value="TreeGrafter"/>
</dbReference>
<sequence>MGSVHRVPTLSSNEDYDNQIDSIASSTNSSISIEERDVSQYTHRIYIVRFFNYRIHTVVTHSPSVVDKWISDIYKDFPNKLKKLVVGLDCEWTVDTRTRKRNKVAVLQLCVTNRCLIFQFKWSDYIPFSLCKFLNNENFIFVGVGVYEDGNKLSDDYKLKVAKTVDLPKLAAAKLKRKELKQAGLQGLANTVLLRDLPKPKDVTLSKWDAAFLTDEQIQYACLDAFVSFKLGDVLRKGFSGNLEHLFEYHRD</sequence>
<keyword evidence="1" id="KW-0540">Nuclease</keyword>
<evidence type="ECO:0000313" key="4">
    <source>
        <dbReference type="EMBL" id="MCL7041508.1"/>
    </source>
</evidence>
<evidence type="ECO:0000313" key="5">
    <source>
        <dbReference type="Proteomes" id="UP001177140"/>
    </source>
</evidence>
<dbReference type="PANTHER" id="PTHR13620">
    <property type="entry name" value="3-5 EXONUCLEASE"/>
    <property type="match status" value="1"/>
</dbReference>
<dbReference type="Pfam" id="PF01612">
    <property type="entry name" value="DNA_pol_A_exo1"/>
    <property type="match status" value="1"/>
</dbReference>
<accession>A0AA41VHU8</accession>
<protein>
    <recommendedName>
        <fullName evidence="3">3'-5' exonuclease domain-containing protein</fullName>
    </recommendedName>
</protein>
<dbReference type="InterPro" id="IPR002562">
    <property type="entry name" value="3'-5'_exonuclease_dom"/>
</dbReference>
<evidence type="ECO:0000256" key="1">
    <source>
        <dbReference type="ARBA" id="ARBA00022722"/>
    </source>
</evidence>
<organism evidence="4 5">
    <name type="scientific">Papaver nudicaule</name>
    <name type="common">Iceland poppy</name>
    <dbReference type="NCBI Taxonomy" id="74823"/>
    <lineage>
        <taxon>Eukaryota</taxon>
        <taxon>Viridiplantae</taxon>
        <taxon>Streptophyta</taxon>
        <taxon>Embryophyta</taxon>
        <taxon>Tracheophyta</taxon>
        <taxon>Spermatophyta</taxon>
        <taxon>Magnoliopsida</taxon>
        <taxon>Ranunculales</taxon>
        <taxon>Papaveraceae</taxon>
        <taxon>Papaveroideae</taxon>
        <taxon>Papaver</taxon>
    </lineage>
</organism>
<name>A0AA41VHU8_PAPNU</name>
<comment type="caution">
    <text evidence="4">The sequence shown here is derived from an EMBL/GenBank/DDBJ whole genome shotgun (WGS) entry which is preliminary data.</text>
</comment>
<proteinExistence type="predicted"/>
<dbReference type="InterPro" id="IPR051132">
    <property type="entry name" value="3-5_Exonuclease_domain"/>
</dbReference>
<dbReference type="GO" id="GO:0008408">
    <property type="term" value="F:3'-5' exonuclease activity"/>
    <property type="evidence" value="ECO:0007669"/>
    <property type="project" value="InterPro"/>
</dbReference>
<reference evidence="4" key="1">
    <citation type="submission" date="2022-03" db="EMBL/GenBank/DDBJ databases">
        <title>A functionally conserved STORR gene fusion in Papaver species that diverged 16.8 million years ago.</title>
        <authorList>
            <person name="Catania T."/>
        </authorList>
    </citation>
    <scope>NUCLEOTIDE SEQUENCE</scope>
    <source>
        <strain evidence="4">S-191538</strain>
    </source>
</reference>
<keyword evidence="2" id="KW-0378">Hydrolase</keyword>
<dbReference type="Proteomes" id="UP001177140">
    <property type="component" value="Unassembled WGS sequence"/>
</dbReference>
<dbReference type="SMART" id="SM00474">
    <property type="entry name" value="35EXOc"/>
    <property type="match status" value="1"/>
</dbReference>
<dbReference type="GO" id="GO:0006139">
    <property type="term" value="P:nucleobase-containing compound metabolic process"/>
    <property type="evidence" value="ECO:0007669"/>
    <property type="project" value="InterPro"/>
</dbReference>
<dbReference type="AlphaFoldDB" id="A0AA41VHU8"/>
<dbReference type="PANTHER" id="PTHR13620:SF105">
    <property type="entry name" value="OS01G0737700 PROTEIN"/>
    <property type="match status" value="1"/>
</dbReference>
<keyword evidence="5" id="KW-1185">Reference proteome</keyword>
<evidence type="ECO:0000256" key="2">
    <source>
        <dbReference type="ARBA" id="ARBA00022801"/>
    </source>
</evidence>
<dbReference type="InterPro" id="IPR036397">
    <property type="entry name" value="RNaseH_sf"/>
</dbReference>